<dbReference type="GO" id="GO:0007131">
    <property type="term" value="P:reciprocal meiotic recombination"/>
    <property type="evidence" value="ECO:0007669"/>
    <property type="project" value="TreeGrafter"/>
</dbReference>
<evidence type="ECO:0000256" key="4">
    <source>
        <dbReference type="ARBA" id="ARBA00022840"/>
    </source>
</evidence>
<dbReference type="PANTHER" id="PTHR46239">
    <property type="entry name" value="DNA REPAIR PROTEIN RAD51 HOMOLOG 3 RAD51C"/>
    <property type="match status" value="1"/>
</dbReference>
<keyword evidence="2" id="KW-0547">Nucleotide-binding</keyword>
<dbReference type="PROSITE" id="PS50162">
    <property type="entry name" value="RECA_2"/>
    <property type="match status" value="1"/>
</dbReference>
<evidence type="ECO:0000256" key="3">
    <source>
        <dbReference type="ARBA" id="ARBA00022763"/>
    </source>
</evidence>
<reference evidence="9" key="1">
    <citation type="submission" date="2015-01" db="EMBL/GenBank/DDBJ databases">
        <authorList>
            <person name="Durling Mikael"/>
        </authorList>
    </citation>
    <scope>NUCLEOTIDE SEQUENCE</scope>
</reference>
<feature type="domain" description="RecA family profile 1" evidence="8">
    <location>
        <begin position="57"/>
        <end position="277"/>
    </location>
</feature>
<dbReference type="GO" id="GO:0008821">
    <property type="term" value="F:crossover junction DNA endonuclease activity"/>
    <property type="evidence" value="ECO:0007669"/>
    <property type="project" value="TreeGrafter"/>
</dbReference>
<dbReference type="Pfam" id="PF06745">
    <property type="entry name" value="ATPase"/>
    <property type="match status" value="1"/>
</dbReference>
<evidence type="ECO:0000259" key="8">
    <source>
        <dbReference type="PROSITE" id="PS50162"/>
    </source>
</evidence>
<evidence type="ECO:0000313" key="9">
    <source>
        <dbReference type="EMBL" id="CEO44239.1"/>
    </source>
</evidence>
<organism evidence="9">
    <name type="scientific">Bionectria ochroleuca</name>
    <name type="common">Gliocladium roseum</name>
    <dbReference type="NCBI Taxonomy" id="29856"/>
    <lineage>
        <taxon>Eukaryota</taxon>
        <taxon>Fungi</taxon>
        <taxon>Dikarya</taxon>
        <taxon>Ascomycota</taxon>
        <taxon>Pezizomycotina</taxon>
        <taxon>Sordariomycetes</taxon>
        <taxon>Hypocreomycetidae</taxon>
        <taxon>Hypocreales</taxon>
        <taxon>Bionectriaceae</taxon>
        <taxon>Clonostachys</taxon>
    </lineage>
</organism>
<gene>
    <name evidence="9" type="ORF">BN869_000000294_1</name>
</gene>
<keyword evidence="6" id="KW-0539">Nucleus</keyword>
<dbReference type="GO" id="GO:0033063">
    <property type="term" value="C:Rad51B-Rad51C-Rad51D-XRCC2 complex"/>
    <property type="evidence" value="ECO:0007669"/>
    <property type="project" value="TreeGrafter"/>
</dbReference>
<evidence type="ECO:0000256" key="1">
    <source>
        <dbReference type="ARBA" id="ARBA00004123"/>
    </source>
</evidence>
<feature type="compositionally biased region" description="Basic and acidic residues" evidence="7">
    <location>
        <begin position="436"/>
        <end position="446"/>
    </location>
</feature>
<accession>A0A0B7JHY2</accession>
<dbReference type="GO" id="GO:0005657">
    <property type="term" value="C:replication fork"/>
    <property type="evidence" value="ECO:0007669"/>
    <property type="project" value="TreeGrafter"/>
</dbReference>
<dbReference type="AlphaFoldDB" id="A0A0B7JHY2"/>
<dbReference type="GO" id="GO:0033065">
    <property type="term" value="C:Rad51C-XRCC3 complex"/>
    <property type="evidence" value="ECO:0007669"/>
    <property type="project" value="TreeGrafter"/>
</dbReference>
<keyword evidence="3" id="KW-0227">DNA damage</keyword>
<dbReference type="SUPFAM" id="SSF52540">
    <property type="entry name" value="P-loop containing nucleoside triphosphate hydrolases"/>
    <property type="match status" value="1"/>
</dbReference>
<protein>
    <recommendedName>
        <fullName evidence="8">RecA family profile 1 domain-containing protein</fullName>
    </recommendedName>
</protein>
<feature type="compositionally biased region" description="Polar residues" evidence="7">
    <location>
        <begin position="447"/>
        <end position="461"/>
    </location>
</feature>
<evidence type="ECO:0000256" key="5">
    <source>
        <dbReference type="ARBA" id="ARBA00023204"/>
    </source>
</evidence>
<evidence type="ECO:0000256" key="6">
    <source>
        <dbReference type="ARBA" id="ARBA00023242"/>
    </source>
</evidence>
<comment type="subcellular location">
    <subcellularLocation>
        <location evidence="1">Nucleus</location>
    </subcellularLocation>
</comment>
<dbReference type="InterPro" id="IPR052093">
    <property type="entry name" value="HR_Repair_Mediator"/>
</dbReference>
<dbReference type="GO" id="GO:0000400">
    <property type="term" value="F:four-way junction DNA binding"/>
    <property type="evidence" value="ECO:0007669"/>
    <property type="project" value="TreeGrafter"/>
</dbReference>
<dbReference type="InterPro" id="IPR014774">
    <property type="entry name" value="KaiC-like_dom"/>
</dbReference>
<dbReference type="GO" id="GO:0000707">
    <property type="term" value="P:meiotic DNA recombinase assembly"/>
    <property type="evidence" value="ECO:0007669"/>
    <property type="project" value="TreeGrafter"/>
</dbReference>
<proteinExistence type="predicted"/>
<dbReference type="Gene3D" id="3.40.50.300">
    <property type="entry name" value="P-loop containing nucleotide triphosphate hydrolases"/>
    <property type="match status" value="1"/>
</dbReference>
<dbReference type="EMBL" id="CDPU01000001">
    <property type="protein sequence ID" value="CEO44239.1"/>
    <property type="molecule type" value="Genomic_DNA"/>
</dbReference>
<feature type="compositionally biased region" description="Acidic residues" evidence="7">
    <location>
        <begin position="383"/>
        <end position="393"/>
    </location>
</feature>
<dbReference type="GO" id="GO:0005524">
    <property type="term" value="F:ATP binding"/>
    <property type="evidence" value="ECO:0007669"/>
    <property type="project" value="UniProtKB-KW"/>
</dbReference>
<name>A0A0B7JHY2_BIOOC</name>
<dbReference type="GO" id="GO:0140664">
    <property type="term" value="F:ATP-dependent DNA damage sensor activity"/>
    <property type="evidence" value="ECO:0007669"/>
    <property type="project" value="InterPro"/>
</dbReference>
<dbReference type="InterPro" id="IPR020588">
    <property type="entry name" value="RecA_ATP-bd"/>
</dbReference>
<dbReference type="PANTHER" id="PTHR46239:SF1">
    <property type="entry name" value="DNA REPAIR PROTEIN RAD51 HOMOLOG 3"/>
    <property type="match status" value="1"/>
</dbReference>
<sequence>MDYHSIHGHDVANFDVPSSREFDMCIPFTIRGLTEDTEDRLPTVSASAILDELKDDSSTYVSTGLPDLDKKLQSATSSESQDLDVTGGIKRGQVTELWGPPGSGKTAIGIQLTANALANGDTVVWSVSLDRMTKVVDVAKKSQASEPDPHKESQESEEGALGGVTHYNCLTLPHFIALVSKPSPRLIPENTSLFIVSSLTTLINSVLPKPKDAQRGMLHNKGAVIPQIDRQRSRHADNGPLGPSAFAKRQQALQAIMKALQTLASTRKCAVVLLSQCATKMRLERGASLIPAVAASVWEQNISTRIALFRDWSWRDNTPSSIFLAGLQKLDGKVSEDMMEHASAFSVSGYGVASACYDGGGRRSSGIAPMTQHKRKLGNTDFEVPDSEDDEDYGWANEDDAHLPPPPSQWQGSEDILLGQAVGRSDDGSDWDEGDVEGHTGPDRLTGKSTPLSAGSPQSSHAGDESGAT</sequence>
<feature type="region of interest" description="Disordered" evidence="7">
    <location>
        <begin position="366"/>
        <end position="469"/>
    </location>
</feature>
<evidence type="ECO:0000256" key="2">
    <source>
        <dbReference type="ARBA" id="ARBA00022741"/>
    </source>
</evidence>
<keyword evidence="4" id="KW-0067">ATP-binding</keyword>
<dbReference type="InterPro" id="IPR027417">
    <property type="entry name" value="P-loop_NTPase"/>
</dbReference>
<evidence type="ECO:0000256" key="7">
    <source>
        <dbReference type="SAM" id="MobiDB-lite"/>
    </source>
</evidence>
<feature type="region of interest" description="Disordered" evidence="7">
    <location>
        <begin position="140"/>
        <end position="160"/>
    </location>
</feature>
<keyword evidence="5" id="KW-0234">DNA repair</keyword>